<dbReference type="GO" id="GO:0032956">
    <property type="term" value="P:regulation of actin cytoskeleton organization"/>
    <property type="evidence" value="ECO:0007669"/>
    <property type="project" value="TreeGrafter"/>
</dbReference>
<organism evidence="6 7">
    <name type="scientific">Massariosphaeria phaeospora</name>
    <dbReference type="NCBI Taxonomy" id="100035"/>
    <lineage>
        <taxon>Eukaryota</taxon>
        <taxon>Fungi</taxon>
        <taxon>Dikarya</taxon>
        <taxon>Ascomycota</taxon>
        <taxon>Pezizomycotina</taxon>
        <taxon>Dothideomycetes</taxon>
        <taxon>Pleosporomycetidae</taxon>
        <taxon>Pleosporales</taxon>
        <taxon>Pleosporales incertae sedis</taxon>
        <taxon>Massariosphaeria</taxon>
    </lineage>
</organism>
<sequence>MAPTITVAPLTANDAASANLGATNKKHGNQFLTEEDHLLIYLKEVKKVKWRDIEAYFPGRKWHALQSRYSTKLNKRDRAQDPPTFTLPAQFANEALTDANAVQQDTTGAIQTLTMDAATVFQALPQSLPRTSRALPIATAAPEPPPVEDSSANESGPARRRPRRVEHAPNFYTWPRRNGLAHAVDDIVGAEIDSPEPETMSDASVETPPIPDKAIPVENDPMAVDFDEENAAIALATERCNRSTASGQKLPYLSSSQRLLSKNTSKDWEWEQLDSREWQGYVVHVDFSPTEMVLVELVMAKVLGVRSLARSTQRRFLQKSLKTLTEPKLVQLSHEIRRRLPARDQNDVDAFVEDARQGKLHENPRVERIGAARPGRHFSSDPKTSISARLRQREVGLCSRRGWAASSRPITYQLQNNLQDSLGPAYSYTGASSDVHTVAWSPDGQCFAAGAVCVTDPHSMQYNRRNNLLYGDISTNTMHELGEHYLDREKTETGPNSTHAMHISQDPKLYTTISSVAFSPDGRFMFSAGYDSTACVWKTSPDGQPGFLRALKHKAEVDMLTVSCEGKLATAAKKWTTNAVKVLTMNEDDPSNVQKQNYTSQKAGQRPDLNILPTALQFEPRYGRLLLAGFGANQCTDRLDTNGDICLWDVETTQQLSVHGSGKNVFDVAWNPYQRVQPLFMIGCVAGQNVNRGTRSLLRFYDGYGFGKYSMNMEIECKALDMNDIIFCPHDETLVAAGCTNGRAYVWDIRRPDQLLCELAHGKSLMPLDDFVDREITDTGIRFLSWGTNATRLYSGSSDGVVKVWDVVRSEKDVFIKDLITTDSGIMSGAFSPDYSRLILGEVNGSINVLEVGREDYSIRDMNKFKYCPYQDPDEDQTEIEATISADSGKAAAIALLADSKMMQVPMGGLPIFQAVQGPNYDGPYDQSVDAPFLREQALEFQHNLSVSSGPQCDIAACRDVVKVTAEEIGDSGRSTDRIPDELRKQFMALGSGVAVLPPGKSKCTRCGRPARPAFDSVATMLCERCSFTCFRCGASNPVMPDTAIFACQSCERIWDIGVLGYECVQESRKPMDIATDVPSLRAPSKKKNALDDNVSFGDELNAFTDYYFSLAIDRPLSPPL</sequence>
<dbReference type="SUPFAM" id="SSF50978">
    <property type="entry name" value="WD40 repeat-like"/>
    <property type="match status" value="1"/>
</dbReference>
<feature type="repeat" description="WD" evidence="4">
    <location>
        <begin position="513"/>
        <end position="538"/>
    </location>
</feature>
<dbReference type="Gene3D" id="1.10.10.60">
    <property type="entry name" value="Homeodomain-like"/>
    <property type="match status" value="1"/>
</dbReference>
<dbReference type="Proteomes" id="UP000481861">
    <property type="component" value="Unassembled WGS sequence"/>
</dbReference>
<dbReference type="InterPro" id="IPR037588">
    <property type="entry name" value="MLST8"/>
</dbReference>
<evidence type="ECO:0000313" key="6">
    <source>
        <dbReference type="EMBL" id="KAF2878194.1"/>
    </source>
</evidence>
<evidence type="ECO:0000313" key="7">
    <source>
        <dbReference type="Proteomes" id="UP000481861"/>
    </source>
</evidence>
<dbReference type="GO" id="GO:0031931">
    <property type="term" value="C:TORC1 complex"/>
    <property type="evidence" value="ECO:0007669"/>
    <property type="project" value="InterPro"/>
</dbReference>
<evidence type="ECO:0000256" key="5">
    <source>
        <dbReference type="SAM" id="MobiDB-lite"/>
    </source>
</evidence>
<evidence type="ECO:0000256" key="1">
    <source>
        <dbReference type="ARBA" id="ARBA00009890"/>
    </source>
</evidence>
<dbReference type="GO" id="GO:0031929">
    <property type="term" value="P:TOR signaling"/>
    <property type="evidence" value="ECO:0007669"/>
    <property type="project" value="InterPro"/>
</dbReference>
<dbReference type="OrthoDB" id="10248252at2759"/>
<dbReference type="SMART" id="SM00320">
    <property type="entry name" value="WD40"/>
    <property type="match status" value="6"/>
</dbReference>
<dbReference type="InterPro" id="IPR015943">
    <property type="entry name" value="WD40/YVTN_repeat-like_dom_sf"/>
</dbReference>
<evidence type="ECO:0000256" key="2">
    <source>
        <dbReference type="ARBA" id="ARBA00022574"/>
    </source>
</evidence>
<dbReference type="GO" id="GO:0031932">
    <property type="term" value="C:TORC2 complex"/>
    <property type="evidence" value="ECO:0007669"/>
    <property type="project" value="InterPro"/>
</dbReference>
<name>A0A7C8IF98_9PLEO</name>
<keyword evidence="2 4" id="KW-0853">WD repeat</keyword>
<feature type="region of interest" description="Disordered" evidence="5">
    <location>
        <begin position="138"/>
        <end position="166"/>
    </location>
</feature>
<dbReference type="Pfam" id="PF00400">
    <property type="entry name" value="WD40"/>
    <property type="match status" value="3"/>
</dbReference>
<protein>
    <submittedName>
        <fullName evidence="6">Uncharacterized protein</fullName>
    </submittedName>
</protein>
<dbReference type="InterPro" id="IPR019775">
    <property type="entry name" value="WD40_repeat_CS"/>
</dbReference>
<comment type="caution">
    <text evidence="6">The sequence shown here is derived from an EMBL/GenBank/DDBJ whole genome shotgun (WGS) entry which is preliminary data.</text>
</comment>
<reference evidence="6 7" key="1">
    <citation type="submission" date="2020-01" db="EMBL/GenBank/DDBJ databases">
        <authorList>
            <consortium name="DOE Joint Genome Institute"/>
            <person name="Haridas S."/>
            <person name="Albert R."/>
            <person name="Binder M."/>
            <person name="Bloem J."/>
            <person name="Labutti K."/>
            <person name="Salamov A."/>
            <person name="Andreopoulos B."/>
            <person name="Baker S.E."/>
            <person name="Barry K."/>
            <person name="Bills G."/>
            <person name="Bluhm B.H."/>
            <person name="Cannon C."/>
            <person name="Castanera R."/>
            <person name="Culley D.E."/>
            <person name="Daum C."/>
            <person name="Ezra D."/>
            <person name="Gonzalez J.B."/>
            <person name="Henrissat B."/>
            <person name="Kuo A."/>
            <person name="Liang C."/>
            <person name="Lipzen A."/>
            <person name="Lutzoni F."/>
            <person name="Magnuson J."/>
            <person name="Mondo S."/>
            <person name="Nolan M."/>
            <person name="Ohm R."/>
            <person name="Pangilinan J."/>
            <person name="Park H.-J.H."/>
            <person name="Ramirez L."/>
            <person name="Alfaro M."/>
            <person name="Sun H."/>
            <person name="Tritt A."/>
            <person name="Yoshinaga Y."/>
            <person name="Zwiers L.-H.L."/>
            <person name="Turgeon B.G."/>
            <person name="Goodwin S.B."/>
            <person name="Spatafora J.W."/>
            <person name="Crous P.W."/>
            <person name="Grigoriev I.V."/>
        </authorList>
    </citation>
    <scope>NUCLEOTIDE SEQUENCE [LARGE SCALE GENOMIC DNA]</scope>
    <source>
        <strain evidence="6 7">CBS 611.86</strain>
    </source>
</reference>
<comment type="similarity">
    <text evidence="1">Belongs to the WD repeat LST8 family.</text>
</comment>
<keyword evidence="3" id="KW-0677">Repeat</keyword>
<dbReference type="PANTHER" id="PTHR19842">
    <property type="entry name" value="G BETA-LIKE PROTEIN GBL"/>
    <property type="match status" value="1"/>
</dbReference>
<dbReference type="AlphaFoldDB" id="A0A7C8IF98"/>
<accession>A0A7C8IF98</accession>
<dbReference type="EMBL" id="JAADJZ010000001">
    <property type="protein sequence ID" value="KAF2878194.1"/>
    <property type="molecule type" value="Genomic_DNA"/>
</dbReference>
<evidence type="ECO:0000256" key="4">
    <source>
        <dbReference type="PROSITE-ProRule" id="PRU00221"/>
    </source>
</evidence>
<gene>
    <name evidence="6" type="ORF">BDV95DRAFT_480418</name>
</gene>
<proteinExistence type="inferred from homology"/>
<dbReference type="InterPro" id="IPR001680">
    <property type="entry name" value="WD40_rpt"/>
</dbReference>
<dbReference type="PANTHER" id="PTHR19842:SF0">
    <property type="entry name" value="TARGET OF RAPAMYCIN COMPLEX SUBUNIT LST8"/>
    <property type="match status" value="1"/>
</dbReference>
<dbReference type="Gene3D" id="2.130.10.10">
    <property type="entry name" value="YVTN repeat-like/Quinoprotein amine dehydrogenase"/>
    <property type="match status" value="1"/>
</dbReference>
<dbReference type="InterPro" id="IPR036322">
    <property type="entry name" value="WD40_repeat_dom_sf"/>
</dbReference>
<feature type="repeat" description="WD" evidence="4">
    <location>
        <begin position="781"/>
        <end position="807"/>
    </location>
</feature>
<dbReference type="PROSITE" id="PS50082">
    <property type="entry name" value="WD_REPEATS_2"/>
    <property type="match status" value="2"/>
</dbReference>
<dbReference type="PROSITE" id="PS00678">
    <property type="entry name" value="WD_REPEATS_1"/>
    <property type="match status" value="1"/>
</dbReference>
<keyword evidence="7" id="KW-1185">Reference proteome</keyword>
<evidence type="ECO:0000256" key="3">
    <source>
        <dbReference type="ARBA" id="ARBA00022737"/>
    </source>
</evidence>